<keyword evidence="2" id="KW-0472">Membrane</keyword>
<dbReference type="InterPro" id="IPR011990">
    <property type="entry name" value="TPR-like_helical_dom_sf"/>
</dbReference>
<evidence type="ECO:0000256" key="2">
    <source>
        <dbReference type="ARBA" id="ARBA00023136"/>
    </source>
</evidence>
<dbReference type="EMBL" id="FXTP01000001">
    <property type="protein sequence ID" value="SMO36541.1"/>
    <property type="molecule type" value="Genomic_DNA"/>
</dbReference>
<keyword evidence="1" id="KW-0732">Signal</keyword>
<dbReference type="Pfam" id="PF13174">
    <property type="entry name" value="TPR_6"/>
    <property type="match status" value="1"/>
</dbReference>
<evidence type="ECO:0000256" key="3">
    <source>
        <dbReference type="ARBA" id="ARBA00023237"/>
    </source>
</evidence>
<reference evidence="6 7" key="1">
    <citation type="submission" date="2017-05" db="EMBL/GenBank/DDBJ databases">
        <authorList>
            <person name="Varghese N."/>
            <person name="Submissions S."/>
        </authorList>
    </citation>
    <scope>NUCLEOTIDE SEQUENCE [LARGE SCALE GENOMIC DNA]</scope>
    <source>
        <strain evidence="6 7">DSM 21985</strain>
    </source>
</reference>
<dbReference type="Pfam" id="PF13525">
    <property type="entry name" value="YfiO"/>
    <property type="match status" value="1"/>
</dbReference>
<keyword evidence="3" id="KW-0998">Cell outer membrane</keyword>
<dbReference type="PROSITE" id="PS50005">
    <property type="entry name" value="TPR"/>
    <property type="match status" value="1"/>
</dbReference>
<proteinExistence type="predicted"/>
<evidence type="ECO:0000259" key="5">
    <source>
        <dbReference type="Pfam" id="PF13525"/>
    </source>
</evidence>
<dbReference type="NCBIfam" id="TIGR03302">
    <property type="entry name" value="OM_YfiO"/>
    <property type="match status" value="1"/>
</dbReference>
<feature type="domain" description="Outer membrane lipoprotein BamD-like" evidence="5">
    <location>
        <begin position="40"/>
        <end position="224"/>
    </location>
</feature>
<name>A0A521AP65_9BACT</name>
<dbReference type="InterPro" id="IPR019734">
    <property type="entry name" value="TPR_rpt"/>
</dbReference>
<dbReference type="OrthoDB" id="9770761at2"/>
<evidence type="ECO:0000313" key="7">
    <source>
        <dbReference type="Proteomes" id="UP000317557"/>
    </source>
</evidence>
<feature type="repeat" description="TPR" evidence="4">
    <location>
        <begin position="220"/>
        <end position="253"/>
    </location>
</feature>
<dbReference type="SUPFAM" id="SSF48452">
    <property type="entry name" value="TPR-like"/>
    <property type="match status" value="1"/>
</dbReference>
<keyword evidence="7" id="KW-1185">Reference proteome</keyword>
<gene>
    <name evidence="6" type="ORF">SAMN06265219_101289</name>
</gene>
<dbReference type="InterPro" id="IPR039565">
    <property type="entry name" value="BamD-like"/>
</dbReference>
<dbReference type="Proteomes" id="UP000317557">
    <property type="component" value="Unassembled WGS sequence"/>
</dbReference>
<dbReference type="InterPro" id="IPR017689">
    <property type="entry name" value="BamD"/>
</dbReference>
<protein>
    <submittedName>
        <fullName evidence="6">Beta-barrel assembly machine subunit BamD</fullName>
    </submittedName>
</protein>
<evidence type="ECO:0000256" key="4">
    <source>
        <dbReference type="PROSITE-ProRule" id="PRU00339"/>
    </source>
</evidence>
<dbReference type="AlphaFoldDB" id="A0A521AP65"/>
<evidence type="ECO:0000256" key="1">
    <source>
        <dbReference type="ARBA" id="ARBA00022729"/>
    </source>
</evidence>
<sequence>MIINSQNTQSMQSKFLFILGFLFLFTACKNDSLIKRGDTVDVAFEKAMAMYQNEDYVDAADAFETVTRVGRGTEYGQEAQFYLAESYFKSRQYLLAASEYDRYISYYPQDERRVDAEFKAALCYYHQSPRYKLDQTPTRNAIERFQLFNNRYPDSEYVTQAANYIDEMRNKLAHKTYEGAQFYIRTEQYEAAIIYLNQTIDRFPESKWAARALVDQVETYIAYADNSILSKQQERYEKAIEAYEKFLQLFPESDMRAEIENLHDEALNKLQDVVTGEEASPEQS</sequence>
<organism evidence="6 7">
    <name type="scientific">Gracilimonas mengyeensis</name>
    <dbReference type="NCBI Taxonomy" id="1302730"/>
    <lineage>
        <taxon>Bacteria</taxon>
        <taxon>Pseudomonadati</taxon>
        <taxon>Balneolota</taxon>
        <taxon>Balneolia</taxon>
        <taxon>Balneolales</taxon>
        <taxon>Balneolaceae</taxon>
        <taxon>Gracilimonas</taxon>
    </lineage>
</organism>
<keyword evidence="4" id="KW-0802">TPR repeat</keyword>
<accession>A0A521AP65</accession>
<dbReference type="Gene3D" id="1.25.40.10">
    <property type="entry name" value="Tetratricopeptide repeat domain"/>
    <property type="match status" value="1"/>
</dbReference>
<evidence type="ECO:0000313" key="6">
    <source>
        <dbReference type="EMBL" id="SMO36541.1"/>
    </source>
</evidence>